<sequence length="303" mass="33429">MIDLEIRHLRSFLAVAEERSITRAAVRLNLTQQAVSGHLQHLERTLGTTLMVRTSRGVSLNQAGHELATGAKAAVDDLDALTRRVAAVAAGRTGRLRLVCKPHATAEFAVEVAEAMESAVPDVEIELVTVSTLPEELRLLSEGEADAAFLWLPTGDDGLRYAEVRTDPRMVALPEGHPLADRPWVTLADLADEPVIVPQVVASEAVLRHWLCEPRPDGRPALRGPATQRIEDRLMLVARGRGVWLAPEPLSRYFPTRRIRWLPVRDAAPSELALVWTSRAPEAIVARLVTEVRRLTGWTRPGR</sequence>
<dbReference type="Gene3D" id="3.40.190.10">
    <property type="entry name" value="Periplasmic binding protein-like II"/>
    <property type="match status" value="2"/>
</dbReference>
<dbReference type="EMBL" id="BONZ01000057">
    <property type="protein sequence ID" value="GIH17714.1"/>
    <property type="molecule type" value="Genomic_DNA"/>
</dbReference>
<dbReference type="InterPro" id="IPR036388">
    <property type="entry name" value="WH-like_DNA-bd_sf"/>
</dbReference>
<dbReference type="SUPFAM" id="SSF53850">
    <property type="entry name" value="Periplasmic binding protein-like II"/>
    <property type="match status" value="1"/>
</dbReference>
<keyword evidence="4" id="KW-0804">Transcription</keyword>
<feature type="domain" description="HTH lysR-type" evidence="5">
    <location>
        <begin position="4"/>
        <end position="61"/>
    </location>
</feature>
<name>A0A8J3QWL8_9ACTN</name>
<dbReference type="FunFam" id="1.10.10.10:FF:000001">
    <property type="entry name" value="LysR family transcriptional regulator"/>
    <property type="match status" value="1"/>
</dbReference>
<evidence type="ECO:0000313" key="7">
    <source>
        <dbReference type="Proteomes" id="UP000642748"/>
    </source>
</evidence>
<evidence type="ECO:0000313" key="6">
    <source>
        <dbReference type="EMBL" id="GIH17714.1"/>
    </source>
</evidence>
<dbReference type="Gene3D" id="1.10.10.10">
    <property type="entry name" value="Winged helix-like DNA-binding domain superfamily/Winged helix DNA-binding domain"/>
    <property type="match status" value="1"/>
</dbReference>
<dbReference type="CDD" id="cd08414">
    <property type="entry name" value="PBP2_LTTR_aromatics_like"/>
    <property type="match status" value="1"/>
</dbReference>
<protein>
    <submittedName>
        <fullName evidence="6">LysR family transcriptional regulator</fullName>
    </submittedName>
</protein>
<dbReference type="SUPFAM" id="SSF46785">
    <property type="entry name" value="Winged helix' DNA-binding domain"/>
    <property type="match status" value="1"/>
</dbReference>
<dbReference type="Pfam" id="PF03466">
    <property type="entry name" value="LysR_substrate"/>
    <property type="match status" value="1"/>
</dbReference>
<evidence type="ECO:0000256" key="2">
    <source>
        <dbReference type="ARBA" id="ARBA00023015"/>
    </source>
</evidence>
<dbReference type="GO" id="GO:0003700">
    <property type="term" value="F:DNA-binding transcription factor activity"/>
    <property type="evidence" value="ECO:0007669"/>
    <property type="project" value="InterPro"/>
</dbReference>
<dbReference type="GO" id="GO:0003677">
    <property type="term" value="F:DNA binding"/>
    <property type="evidence" value="ECO:0007669"/>
    <property type="project" value="UniProtKB-KW"/>
</dbReference>
<evidence type="ECO:0000256" key="4">
    <source>
        <dbReference type="ARBA" id="ARBA00023163"/>
    </source>
</evidence>
<dbReference type="InterPro" id="IPR000847">
    <property type="entry name" value="LysR_HTH_N"/>
</dbReference>
<dbReference type="Pfam" id="PF00126">
    <property type="entry name" value="HTH_1"/>
    <property type="match status" value="1"/>
</dbReference>
<dbReference type="InterPro" id="IPR036390">
    <property type="entry name" value="WH_DNA-bd_sf"/>
</dbReference>
<dbReference type="AlphaFoldDB" id="A0A8J3QWL8"/>
<proteinExistence type="inferred from homology"/>
<dbReference type="GO" id="GO:0032993">
    <property type="term" value="C:protein-DNA complex"/>
    <property type="evidence" value="ECO:0007669"/>
    <property type="project" value="TreeGrafter"/>
</dbReference>
<evidence type="ECO:0000256" key="3">
    <source>
        <dbReference type="ARBA" id="ARBA00023125"/>
    </source>
</evidence>
<keyword evidence="3" id="KW-0238">DNA-binding</keyword>
<comment type="similarity">
    <text evidence="1">Belongs to the LysR transcriptional regulatory family.</text>
</comment>
<dbReference type="InterPro" id="IPR005119">
    <property type="entry name" value="LysR_subst-bd"/>
</dbReference>
<dbReference type="Proteomes" id="UP000642748">
    <property type="component" value="Unassembled WGS sequence"/>
</dbReference>
<comment type="caution">
    <text evidence="6">The sequence shown here is derived from an EMBL/GenBank/DDBJ whole genome shotgun (WGS) entry which is preliminary data.</text>
</comment>
<dbReference type="PANTHER" id="PTHR30346:SF0">
    <property type="entry name" value="HCA OPERON TRANSCRIPTIONAL ACTIVATOR HCAR"/>
    <property type="match status" value="1"/>
</dbReference>
<dbReference type="PRINTS" id="PR00039">
    <property type="entry name" value="HTHLYSR"/>
</dbReference>
<keyword evidence="2" id="KW-0805">Transcription regulation</keyword>
<keyword evidence="7" id="KW-1185">Reference proteome</keyword>
<evidence type="ECO:0000256" key="1">
    <source>
        <dbReference type="ARBA" id="ARBA00009437"/>
    </source>
</evidence>
<reference evidence="6" key="1">
    <citation type="submission" date="2021-01" db="EMBL/GenBank/DDBJ databases">
        <title>Whole genome shotgun sequence of Rugosimonospora africana NBRC 104875.</title>
        <authorList>
            <person name="Komaki H."/>
            <person name="Tamura T."/>
        </authorList>
    </citation>
    <scope>NUCLEOTIDE SEQUENCE</scope>
    <source>
        <strain evidence="6">NBRC 104875</strain>
    </source>
</reference>
<gene>
    <name evidence="6" type="ORF">Raf01_58860</name>
</gene>
<dbReference type="PANTHER" id="PTHR30346">
    <property type="entry name" value="TRANSCRIPTIONAL DUAL REGULATOR HCAR-RELATED"/>
    <property type="match status" value="1"/>
</dbReference>
<evidence type="ECO:0000259" key="5">
    <source>
        <dbReference type="PROSITE" id="PS50931"/>
    </source>
</evidence>
<dbReference type="RefSeq" id="WP_203921271.1">
    <property type="nucleotide sequence ID" value="NZ_BONZ01000057.1"/>
</dbReference>
<accession>A0A8J3QWL8</accession>
<organism evidence="6 7">
    <name type="scientific">Rugosimonospora africana</name>
    <dbReference type="NCBI Taxonomy" id="556532"/>
    <lineage>
        <taxon>Bacteria</taxon>
        <taxon>Bacillati</taxon>
        <taxon>Actinomycetota</taxon>
        <taxon>Actinomycetes</taxon>
        <taxon>Micromonosporales</taxon>
        <taxon>Micromonosporaceae</taxon>
        <taxon>Rugosimonospora</taxon>
    </lineage>
</organism>
<dbReference type="PROSITE" id="PS50931">
    <property type="entry name" value="HTH_LYSR"/>
    <property type="match status" value="1"/>
</dbReference>